<keyword evidence="5" id="KW-1185">Reference proteome</keyword>
<protein>
    <submittedName>
        <fullName evidence="4">DNA-directed RNA polymerase subunit alpha</fullName>
        <ecNumber evidence="4">2.7.7.6</ecNumber>
    </submittedName>
</protein>
<proteinExistence type="predicted"/>
<dbReference type="Gene3D" id="3.30.1360.10">
    <property type="entry name" value="RNA polymerase, RBP11-like subunit"/>
    <property type="match status" value="1"/>
</dbReference>
<name>A0ABX4MFR7_9HYPH</name>
<keyword evidence="4" id="KW-0808">Transferase</keyword>
<dbReference type="GO" id="GO:0003899">
    <property type="term" value="F:DNA-directed RNA polymerase activity"/>
    <property type="evidence" value="ECO:0007669"/>
    <property type="project" value="UniProtKB-EC"/>
</dbReference>
<dbReference type="InterPro" id="IPR011263">
    <property type="entry name" value="DNA-dir_RNA_pol_RpoA/D/Rpb3"/>
</dbReference>
<gene>
    <name evidence="4" type="primary">rpoA</name>
    <name evidence="4" type="ORF">magtdc_272</name>
</gene>
<comment type="caution">
    <text evidence="4">The sequence shown here is derived from an EMBL/GenBank/DDBJ whole genome shotgun (WGS) entry which is preliminary data.</text>
</comment>
<evidence type="ECO:0000256" key="1">
    <source>
        <dbReference type="ARBA" id="ARBA00022478"/>
    </source>
</evidence>
<evidence type="ECO:0000313" key="5">
    <source>
        <dbReference type="Proteomes" id="UP000230981"/>
    </source>
</evidence>
<dbReference type="Gene3D" id="2.170.120.12">
    <property type="entry name" value="DNA-directed RNA polymerase, insert domain"/>
    <property type="match status" value="1"/>
</dbReference>
<organism evidence="4 5">
    <name type="scientific">Candidatus Hodgkinia cicadicola</name>
    <dbReference type="NCBI Taxonomy" id="573658"/>
    <lineage>
        <taxon>Bacteria</taxon>
        <taxon>Pseudomonadati</taxon>
        <taxon>Pseudomonadota</taxon>
        <taxon>Alphaproteobacteria</taxon>
        <taxon>Hyphomicrobiales</taxon>
        <taxon>Candidatus Hodgkinia</taxon>
    </lineage>
</organism>
<dbReference type="GO" id="GO:0000428">
    <property type="term" value="C:DNA-directed RNA polymerase complex"/>
    <property type="evidence" value="ECO:0007669"/>
    <property type="project" value="UniProtKB-KW"/>
</dbReference>
<dbReference type="SMART" id="SM00662">
    <property type="entry name" value="RPOLD"/>
    <property type="match status" value="1"/>
</dbReference>
<feature type="domain" description="DNA-directed RNA polymerase RpoA/D/Rpb3-type" evidence="3">
    <location>
        <begin position="18"/>
        <end position="225"/>
    </location>
</feature>
<keyword evidence="4" id="KW-0548">Nucleotidyltransferase</keyword>
<dbReference type="SUPFAM" id="SSF56553">
    <property type="entry name" value="Insert subdomain of RNA polymerase alpha subunit"/>
    <property type="match status" value="1"/>
</dbReference>
<dbReference type="InterPro" id="IPR036603">
    <property type="entry name" value="RBP11-like"/>
</dbReference>
<keyword evidence="1 4" id="KW-0240">DNA-directed RNA polymerase</keyword>
<keyword evidence="2" id="KW-0804">Transcription</keyword>
<evidence type="ECO:0000256" key="2">
    <source>
        <dbReference type="ARBA" id="ARBA00023163"/>
    </source>
</evidence>
<evidence type="ECO:0000313" key="4">
    <source>
        <dbReference type="EMBL" id="PIM95533.1"/>
    </source>
</evidence>
<dbReference type="EMBL" id="NXGO01000096">
    <property type="protein sequence ID" value="PIM95533.1"/>
    <property type="molecule type" value="Genomic_DNA"/>
</dbReference>
<dbReference type="InterPro" id="IPR011262">
    <property type="entry name" value="DNA-dir_RNA_pol_insert"/>
</dbReference>
<dbReference type="Pfam" id="PF01193">
    <property type="entry name" value="RNA_pol_L"/>
    <property type="match status" value="1"/>
</dbReference>
<evidence type="ECO:0000259" key="3">
    <source>
        <dbReference type="SMART" id="SM00662"/>
    </source>
</evidence>
<dbReference type="Pfam" id="PF01000">
    <property type="entry name" value="RNA_pol_A_bac"/>
    <property type="match status" value="1"/>
</dbReference>
<dbReference type="InterPro" id="IPR036643">
    <property type="entry name" value="RNApol_insert_sf"/>
</dbReference>
<dbReference type="Proteomes" id="UP000230981">
    <property type="component" value="Unassembled WGS sequence"/>
</dbReference>
<dbReference type="EC" id="2.7.7.6" evidence="4"/>
<accession>A0ABX4MFR7</accession>
<dbReference type="SUPFAM" id="SSF55257">
    <property type="entry name" value="RBP11-like subunits of RNA polymerase"/>
    <property type="match status" value="1"/>
</dbReference>
<sequence length="229" mass="25900">MLMLQQIKLISCRYNKFKVGIILNDKNLVQTIGNTLRRVLMSDVVGYVVIGINIDGVYNEVDKINGIKEDVIEVVNNVKRLEFMCQDGRNVFRTVINTSKKGKVLASDIYLPDGVLIFNRNHYICNLGIGIRFRCELVVACSKGYLSASEVQGRYNLCLHGCLALDVDFNPIKQVSFKIIKYEFNVYSQEEAELIIETNGSVDVVEVVFGCCLNLNKNFDSIRDLLKIS</sequence>
<reference evidence="4" key="1">
    <citation type="submission" date="2017-09" db="EMBL/GenBank/DDBJ databases">
        <authorList>
            <person name="Campbell M.A."/>
            <person name="Lukasik P."/>
            <person name="Simon C."/>
            <person name="McCutcheon J.P."/>
        </authorList>
    </citation>
    <scope>NUCLEOTIDE SEQUENCE [LARGE SCALE GENOMIC DNA]</scope>
    <source>
        <strain evidence="4">MAGTDC</strain>
    </source>
</reference>